<dbReference type="EMBL" id="NWSY01000090">
    <property type="protein sequence ID" value="PDT18994.1"/>
    <property type="molecule type" value="Genomic_DNA"/>
</dbReference>
<name>A0ABX4JG17_9HYPH</name>
<organism evidence="2 3">
    <name type="scientific">Rhizobium hidalgonense</name>
    <dbReference type="NCBI Taxonomy" id="1538159"/>
    <lineage>
        <taxon>Bacteria</taxon>
        <taxon>Pseudomonadati</taxon>
        <taxon>Pseudomonadota</taxon>
        <taxon>Alphaproteobacteria</taxon>
        <taxon>Hyphomicrobiales</taxon>
        <taxon>Rhizobiaceae</taxon>
        <taxon>Rhizobium/Agrobacterium group</taxon>
        <taxon>Rhizobium</taxon>
    </lineage>
</organism>
<sequence>MTDVERLYETKVRLADEYHFLGDIDARGHPLVLNSKSGLVLPITLYLNFMASRYPSSTCLKHSRILSVFWDHLERRKIDYRHVDENVLRRFLVNNARRSSTIVALKEDSELTITLERAEFVCEVIERFYRVLEDEFSYLPKRRAPRFDQKRTLTGAQRSAERSNPATPSPEDVETLKDHLLQKPNTFAGQNMYGIASLFRSAGLRTCGAVGLTTAAMRQGFVGEADFLPFIQQVPRELAALASGAGTGDIRKLVTDGIKSIRERGRTILSVPVFEKGQATFATVPIDVFSDLLDC</sequence>
<comment type="caution">
    <text evidence="2">The sequence shown here is derived from an EMBL/GenBank/DDBJ whole genome shotgun (WGS) entry which is preliminary data.</text>
</comment>
<gene>
    <name evidence="2" type="ORF">CO674_35705</name>
</gene>
<accession>A0ABX4JG17</accession>
<reference evidence="2 3" key="1">
    <citation type="submission" date="2017-09" db="EMBL/GenBank/DDBJ databases">
        <title>Comparative genomics of rhizobia isolated from Phaseolus vulgaris in China.</title>
        <authorList>
            <person name="Tong W."/>
        </authorList>
    </citation>
    <scope>NUCLEOTIDE SEQUENCE [LARGE SCALE GENOMIC DNA]</scope>
    <source>
        <strain evidence="2 3">FH14</strain>
    </source>
</reference>
<dbReference type="Proteomes" id="UP000219914">
    <property type="component" value="Unassembled WGS sequence"/>
</dbReference>
<keyword evidence="3" id="KW-1185">Reference proteome</keyword>
<evidence type="ECO:0000313" key="2">
    <source>
        <dbReference type="EMBL" id="PDT18994.1"/>
    </source>
</evidence>
<feature type="compositionally biased region" description="Polar residues" evidence="1">
    <location>
        <begin position="152"/>
        <end position="166"/>
    </location>
</feature>
<protein>
    <submittedName>
        <fullName evidence="2">Uncharacterized protein</fullName>
    </submittedName>
</protein>
<feature type="region of interest" description="Disordered" evidence="1">
    <location>
        <begin position="149"/>
        <end position="172"/>
    </location>
</feature>
<proteinExistence type="predicted"/>
<evidence type="ECO:0000313" key="3">
    <source>
        <dbReference type="Proteomes" id="UP000219914"/>
    </source>
</evidence>
<evidence type="ECO:0000256" key="1">
    <source>
        <dbReference type="SAM" id="MobiDB-lite"/>
    </source>
</evidence>
<dbReference type="RefSeq" id="WP_097537531.1">
    <property type="nucleotide sequence ID" value="NZ_LODW01000125.1"/>
</dbReference>